<dbReference type="AlphaFoldDB" id="A0A142W1G6"/>
<gene>
    <name evidence="2" type="ORF">AOA14_12295</name>
</gene>
<sequence length="408" mass="44443">MARTNLFRARDAHGHAPVTYIELFFDLVFVFAITQLSHGLLAHLSLMGALQALILLFAVWWVWIYTTWVANWLNPDRANVRLMLILLMLAGLALSSAIPYAFGKNGWLFAAAYCSMQLGRSLYVVWASWGIHDGRARNFARIAFWSLLTLPLWIAGCFADAEVRMLCWAAALAIEYAGPFAFFATPGLGRSNAADWDIAGAHMAERCALFIIIALGEGVLVTGATFATLPQDALHWTAFVTCFLGSAALWWLYFDTGAVRGSKLIEVSGDAGLLARNAYTYWHIPIVAGLVVSAVADEMLLAHPKGHIEPAYLAVAVGGALLFLVGNMGFKRATNDRPLPPFSHMLGCALLLAIGAAAWFGHWQPLTLGMGIFGALLFTAIWEWGSLNGGWQRWAPGLGRLFGADPDA</sequence>
<feature type="transmembrane region" description="Helical" evidence="1">
    <location>
        <begin position="342"/>
        <end position="360"/>
    </location>
</feature>
<feature type="transmembrane region" description="Helical" evidence="1">
    <location>
        <begin position="233"/>
        <end position="254"/>
    </location>
</feature>
<dbReference type="STRING" id="1219058.AOA14_12295"/>
<evidence type="ECO:0000256" key="1">
    <source>
        <dbReference type="SAM" id="Phobius"/>
    </source>
</evidence>
<dbReference type="InterPro" id="IPR010640">
    <property type="entry name" value="Low_temperature_requirement_A"/>
</dbReference>
<reference evidence="3" key="1">
    <citation type="submission" date="2015-11" db="EMBL/GenBank/DDBJ databases">
        <title>Complete genome sequence of a polyethylene glycol-degrading strain Sphingopyxis terrae strain 203-1 (NBRC 15098).</title>
        <authorList>
            <person name="Yoshiyuki O."/>
            <person name="Shouta N."/>
            <person name="Nagata Y."/>
            <person name="Numata M."/>
            <person name="Tsuchikane K."/>
            <person name="Hosoyama A."/>
            <person name="Yamazoe A."/>
            <person name="Tsuda M."/>
            <person name="Fujita N."/>
            <person name="Kawai F."/>
        </authorList>
    </citation>
    <scope>NUCLEOTIDE SEQUENCE [LARGE SCALE GENOMIC DNA]</scope>
    <source>
        <strain evidence="3">203-1</strain>
    </source>
</reference>
<feature type="transmembrane region" description="Helical" evidence="1">
    <location>
        <begin position="168"/>
        <end position="188"/>
    </location>
</feature>
<feature type="transmembrane region" description="Helical" evidence="1">
    <location>
        <begin position="278"/>
        <end position="296"/>
    </location>
</feature>
<feature type="transmembrane region" description="Helical" evidence="1">
    <location>
        <begin position="107"/>
        <end position="126"/>
    </location>
</feature>
<feature type="transmembrane region" description="Helical" evidence="1">
    <location>
        <begin position="366"/>
        <end position="384"/>
    </location>
</feature>
<proteinExistence type="predicted"/>
<feature type="transmembrane region" description="Helical" evidence="1">
    <location>
        <begin position="311"/>
        <end position="330"/>
    </location>
</feature>
<dbReference type="Pfam" id="PF06772">
    <property type="entry name" value="LtrA"/>
    <property type="match status" value="1"/>
</dbReference>
<name>A0A142W1G6_9SPHN</name>
<dbReference type="KEGG" id="ster:AOA14_12295"/>
<protein>
    <recommendedName>
        <fullName evidence="4">Low temperature requirement protein A</fullName>
    </recommendedName>
</protein>
<feature type="transmembrane region" description="Helical" evidence="1">
    <location>
        <begin position="48"/>
        <end position="70"/>
    </location>
</feature>
<feature type="transmembrane region" description="Helical" evidence="1">
    <location>
        <begin position="208"/>
        <end position="227"/>
    </location>
</feature>
<evidence type="ECO:0000313" key="3">
    <source>
        <dbReference type="Proteomes" id="UP000076234"/>
    </source>
</evidence>
<feature type="transmembrane region" description="Helical" evidence="1">
    <location>
        <begin position="20"/>
        <end position="42"/>
    </location>
</feature>
<keyword evidence="1" id="KW-1133">Transmembrane helix</keyword>
<dbReference type="EMBL" id="CP013342">
    <property type="protein sequence ID" value="AMU95387.1"/>
    <property type="molecule type" value="Genomic_DNA"/>
</dbReference>
<organism evidence="2 3">
    <name type="scientific">Sphingopyxis terrae subsp. terrae NBRC 15098</name>
    <dbReference type="NCBI Taxonomy" id="1219058"/>
    <lineage>
        <taxon>Bacteria</taxon>
        <taxon>Pseudomonadati</taxon>
        <taxon>Pseudomonadota</taxon>
        <taxon>Alphaproteobacteria</taxon>
        <taxon>Sphingomonadales</taxon>
        <taxon>Sphingomonadaceae</taxon>
        <taxon>Sphingopyxis</taxon>
    </lineage>
</organism>
<dbReference type="RefSeq" id="WP_062902022.1">
    <property type="nucleotide sequence ID" value="NZ_CP013342.1"/>
</dbReference>
<feature type="transmembrane region" description="Helical" evidence="1">
    <location>
        <begin position="82"/>
        <end position="101"/>
    </location>
</feature>
<accession>A0A142W1G6</accession>
<reference evidence="2 3" key="2">
    <citation type="journal article" date="2016" name="Genome Announc.">
        <title>Complete Genome Sequence of Sphingopyxis terrae Strain 203-1 (NBRC 111660), a Polyethylene Glycol Degrader.</title>
        <authorList>
            <person name="Ohtsubo Y."/>
            <person name="Nonoyama S."/>
            <person name="Nagata Y."/>
            <person name="Numata M."/>
            <person name="Tsuchikane K."/>
            <person name="Hosoyama A."/>
            <person name="Yamazoe A."/>
            <person name="Tsuda M."/>
            <person name="Fujita N."/>
            <person name="Kawai F."/>
        </authorList>
    </citation>
    <scope>NUCLEOTIDE SEQUENCE [LARGE SCALE GENOMIC DNA]</scope>
    <source>
        <strain evidence="2 3">203-1</strain>
    </source>
</reference>
<evidence type="ECO:0008006" key="4">
    <source>
        <dbReference type="Google" id="ProtNLM"/>
    </source>
</evidence>
<evidence type="ECO:0000313" key="2">
    <source>
        <dbReference type="EMBL" id="AMU95387.1"/>
    </source>
</evidence>
<dbReference type="PANTHER" id="PTHR36840">
    <property type="entry name" value="BLL5714 PROTEIN"/>
    <property type="match status" value="1"/>
</dbReference>
<keyword evidence="1" id="KW-0812">Transmembrane</keyword>
<dbReference type="PANTHER" id="PTHR36840:SF1">
    <property type="entry name" value="BLL5714 PROTEIN"/>
    <property type="match status" value="1"/>
</dbReference>
<feature type="transmembrane region" description="Helical" evidence="1">
    <location>
        <begin position="138"/>
        <end position="156"/>
    </location>
</feature>
<keyword evidence="1" id="KW-0472">Membrane</keyword>
<dbReference type="Proteomes" id="UP000076234">
    <property type="component" value="Chromosome"/>
</dbReference>